<dbReference type="GO" id="GO:0006264">
    <property type="term" value="P:mitochondrial DNA replication"/>
    <property type="evidence" value="ECO:0007669"/>
    <property type="project" value="TreeGrafter"/>
</dbReference>
<dbReference type="PROSITE" id="PS50935">
    <property type="entry name" value="SSB"/>
    <property type="match status" value="1"/>
</dbReference>
<reference evidence="3" key="1">
    <citation type="submission" date="2023-01" db="EMBL/GenBank/DDBJ databases">
        <title>The chitinases involved in constricting ring structure development in the nematode-trapping fungus Drechslerella dactyloides.</title>
        <authorList>
            <person name="Wang R."/>
            <person name="Zhang L."/>
            <person name="Tang P."/>
            <person name="Li S."/>
            <person name="Liang L."/>
        </authorList>
    </citation>
    <scope>NUCLEOTIDE SEQUENCE</scope>
    <source>
        <strain evidence="3">YMF1.00031</strain>
    </source>
</reference>
<evidence type="ECO:0000256" key="2">
    <source>
        <dbReference type="PROSITE-ProRule" id="PRU00252"/>
    </source>
</evidence>
<evidence type="ECO:0000313" key="3">
    <source>
        <dbReference type="EMBL" id="KAJ6264018.1"/>
    </source>
</evidence>
<evidence type="ECO:0000313" key="4">
    <source>
        <dbReference type="Proteomes" id="UP001221413"/>
    </source>
</evidence>
<comment type="caution">
    <text evidence="3">The sequence shown here is derived from an EMBL/GenBank/DDBJ whole genome shotgun (WGS) entry which is preliminary data.</text>
</comment>
<dbReference type="PANTHER" id="PTHR10302:SF0">
    <property type="entry name" value="SINGLE-STRANDED DNA-BINDING PROTEIN, MITOCHONDRIAL"/>
    <property type="match status" value="1"/>
</dbReference>
<evidence type="ECO:0000256" key="1">
    <source>
        <dbReference type="ARBA" id="ARBA00023125"/>
    </source>
</evidence>
<dbReference type="InterPro" id="IPR000424">
    <property type="entry name" value="Primosome_PriB/ssb"/>
</dbReference>
<dbReference type="GO" id="GO:0003697">
    <property type="term" value="F:single-stranded DNA binding"/>
    <property type="evidence" value="ECO:0007669"/>
    <property type="project" value="InterPro"/>
</dbReference>
<dbReference type="InterPro" id="IPR011344">
    <property type="entry name" value="ssDNA-bd"/>
</dbReference>
<dbReference type="GO" id="GO:0042645">
    <property type="term" value="C:mitochondrial nucleoid"/>
    <property type="evidence" value="ECO:0007669"/>
    <property type="project" value="TreeGrafter"/>
</dbReference>
<dbReference type="EMBL" id="JAQGDS010000001">
    <property type="protein sequence ID" value="KAJ6264018.1"/>
    <property type="molecule type" value="Genomic_DNA"/>
</dbReference>
<protein>
    <recommendedName>
        <fullName evidence="5">SsDNA binding protein</fullName>
    </recommendedName>
</protein>
<dbReference type="AlphaFoldDB" id="A0AAD6J411"/>
<dbReference type="NCBIfam" id="TIGR00621">
    <property type="entry name" value="ssb"/>
    <property type="match status" value="1"/>
</dbReference>
<keyword evidence="4" id="KW-1185">Reference proteome</keyword>
<proteinExistence type="predicted"/>
<dbReference type="InterPro" id="IPR012340">
    <property type="entry name" value="NA-bd_OB-fold"/>
</dbReference>
<evidence type="ECO:0008006" key="5">
    <source>
        <dbReference type="Google" id="ProtNLM"/>
    </source>
</evidence>
<name>A0AAD6J411_DREDA</name>
<keyword evidence="1 2" id="KW-0238">DNA-binding</keyword>
<sequence length="139" mass="15227">MSGLRPVLRTLPRHPARLFSTSTPRRDLARVTLIGRVGTDPEISQSAAGNQMMKYTLATSSGQGEARTTQWHRILAMGEPHPANLTKGTMLYLEGDLRTSLYDGEDGKKHMSVTIFQRHAQVLRRPASAGSEGGETPTE</sequence>
<dbReference type="PANTHER" id="PTHR10302">
    <property type="entry name" value="SINGLE-STRANDED DNA-BINDING PROTEIN"/>
    <property type="match status" value="1"/>
</dbReference>
<dbReference type="Proteomes" id="UP001221413">
    <property type="component" value="Unassembled WGS sequence"/>
</dbReference>
<dbReference type="CDD" id="cd04496">
    <property type="entry name" value="SSB_OBF"/>
    <property type="match status" value="1"/>
</dbReference>
<dbReference type="SUPFAM" id="SSF50249">
    <property type="entry name" value="Nucleic acid-binding proteins"/>
    <property type="match status" value="1"/>
</dbReference>
<accession>A0AAD6J411</accession>
<gene>
    <name evidence="3" type="ORF">Dda_0157</name>
</gene>
<dbReference type="Gene3D" id="2.40.50.140">
    <property type="entry name" value="Nucleic acid-binding proteins"/>
    <property type="match status" value="1"/>
</dbReference>
<dbReference type="Pfam" id="PF00436">
    <property type="entry name" value="SSB"/>
    <property type="match status" value="1"/>
</dbReference>
<organism evidence="3 4">
    <name type="scientific">Drechslerella dactyloides</name>
    <name type="common">Nematode-trapping fungus</name>
    <name type="synonym">Arthrobotrys dactyloides</name>
    <dbReference type="NCBI Taxonomy" id="74499"/>
    <lineage>
        <taxon>Eukaryota</taxon>
        <taxon>Fungi</taxon>
        <taxon>Dikarya</taxon>
        <taxon>Ascomycota</taxon>
        <taxon>Pezizomycotina</taxon>
        <taxon>Orbiliomycetes</taxon>
        <taxon>Orbiliales</taxon>
        <taxon>Orbiliaceae</taxon>
        <taxon>Drechslerella</taxon>
    </lineage>
</organism>